<dbReference type="Pfam" id="PF22725">
    <property type="entry name" value="GFO_IDH_MocA_C3"/>
    <property type="match status" value="1"/>
</dbReference>
<dbReference type="RefSeq" id="WP_166197701.1">
    <property type="nucleotide sequence ID" value="NZ_JAAOIV010000011.1"/>
</dbReference>
<dbReference type="AlphaFoldDB" id="A0A967B8V4"/>
<dbReference type="Gene3D" id="3.40.50.720">
    <property type="entry name" value="NAD(P)-binding Rossmann-like Domain"/>
    <property type="match status" value="1"/>
</dbReference>
<keyword evidence="3" id="KW-0732">Signal</keyword>
<proteinExistence type="predicted"/>
<protein>
    <submittedName>
        <fullName evidence="6">Gfo/Idh/MocA family oxidoreductase</fullName>
    </submittedName>
</protein>
<dbReference type="GO" id="GO:0016491">
    <property type="term" value="F:oxidoreductase activity"/>
    <property type="evidence" value="ECO:0007669"/>
    <property type="project" value="UniProtKB-KW"/>
</dbReference>
<feature type="domain" description="Gfo/Idh/MocA-like oxidoreductase N-terminal" evidence="4">
    <location>
        <begin position="4"/>
        <end position="120"/>
    </location>
</feature>
<dbReference type="InterPro" id="IPR000683">
    <property type="entry name" value="Gfo/Idh/MocA-like_OxRdtase_N"/>
</dbReference>
<dbReference type="Proteomes" id="UP000744769">
    <property type="component" value="Unassembled WGS sequence"/>
</dbReference>
<keyword evidence="7" id="KW-1185">Reference proteome</keyword>
<comment type="caution">
    <text evidence="6">The sequence shown here is derived from an EMBL/GenBank/DDBJ whole genome shotgun (WGS) entry which is preliminary data.</text>
</comment>
<organism evidence="6 7">
    <name type="scientific">Metallococcus carri</name>
    <dbReference type="NCBI Taxonomy" id="1656884"/>
    <lineage>
        <taxon>Bacteria</taxon>
        <taxon>Bacillati</taxon>
        <taxon>Actinomycetota</taxon>
        <taxon>Actinomycetes</taxon>
        <taxon>Micrococcales</taxon>
        <taxon>Dermacoccaceae</taxon>
        <taxon>Metallococcus</taxon>
    </lineage>
</organism>
<evidence type="ECO:0000313" key="7">
    <source>
        <dbReference type="Proteomes" id="UP000744769"/>
    </source>
</evidence>
<feature type="signal peptide" evidence="3">
    <location>
        <begin position="1"/>
        <end position="20"/>
    </location>
</feature>
<feature type="domain" description="GFO/IDH/MocA-like oxidoreductase" evidence="5">
    <location>
        <begin position="144"/>
        <end position="233"/>
    </location>
</feature>
<dbReference type="GO" id="GO:0000166">
    <property type="term" value="F:nucleotide binding"/>
    <property type="evidence" value="ECO:0007669"/>
    <property type="project" value="InterPro"/>
</dbReference>
<dbReference type="PANTHER" id="PTHR43818">
    <property type="entry name" value="BCDNA.GH03377"/>
    <property type="match status" value="1"/>
</dbReference>
<keyword evidence="2" id="KW-0520">NAD</keyword>
<dbReference type="Pfam" id="PF01408">
    <property type="entry name" value="GFO_IDH_MocA"/>
    <property type="match status" value="1"/>
</dbReference>
<evidence type="ECO:0000256" key="1">
    <source>
        <dbReference type="ARBA" id="ARBA00023002"/>
    </source>
</evidence>
<evidence type="ECO:0000259" key="5">
    <source>
        <dbReference type="Pfam" id="PF22725"/>
    </source>
</evidence>
<evidence type="ECO:0000256" key="2">
    <source>
        <dbReference type="ARBA" id="ARBA00023027"/>
    </source>
</evidence>
<dbReference type="Gene3D" id="3.30.360.10">
    <property type="entry name" value="Dihydrodipicolinate Reductase, domain 2"/>
    <property type="match status" value="1"/>
</dbReference>
<reference evidence="6" key="1">
    <citation type="submission" date="2020-03" db="EMBL/GenBank/DDBJ databases">
        <title>Draft sequencing of Calidifontibacter sp. DB0510.</title>
        <authorList>
            <person name="Kim D.-U."/>
        </authorList>
    </citation>
    <scope>NUCLEOTIDE SEQUENCE</scope>
    <source>
        <strain evidence="6">DB0510</strain>
    </source>
</reference>
<dbReference type="InterPro" id="IPR036291">
    <property type="entry name" value="NAD(P)-bd_dom_sf"/>
</dbReference>
<dbReference type="SUPFAM" id="SSF55347">
    <property type="entry name" value="Glyceraldehyde-3-phosphate dehydrogenase-like, C-terminal domain"/>
    <property type="match status" value="1"/>
</dbReference>
<evidence type="ECO:0000259" key="4">
    <source>
        <dbReference type="Pfam" id="PF01408"/>
    </source>
</evidence>
<dbReference type="InterPro" id="IPR050463">
    <property type="entry name" value="Gfo/Idh/MocA_oxidrdct_glycsds"/>
</dbReference>
<dbReference type="EMBL" id="JAAOIV010000011">
    <property type="protein sequence ID" value="NHN56951.1"/>
    <property type="molecule type" value="Genomic_DNA"/>
</dbReference>
<keyword evidence="1" id="KW-0560">Oxidoreductase</keyword>
<feature type="chain" id="PRO_5038365627" evidence="3">
    <location>
        <begin position="21"/>
        <end position="392"/>
    </location>
</feature>
<name>A0A967B8V4_9MICO</name>
<dbReference type="PANTHER" id="PTHR43818:SF11">
    <property type="entry name" value="BCDNA.GH03377"/>
    <property type="match status" value="1"/>
</dbReference>
<sequence>MRTRLALVGAGNFGHFVAGAAAAAADVELVAVADADPAAAQRLSRAAIAPARSVEQLLADEDVDAVAIVTPPHTHFALAQRALAAGKDVFCEKPLGGNQVEANALRDNAIGAGRVLVVDHVLRYNPLLAAVRAVQDELGLRPVRFLFENDAADESLPADHWFWDEHDSGGIFIEHGVHFFDAARMFVDVAPTSVVAAATRRSGWPAPDLVSATVLHGDCLATHTHSFTHAHRAERQLMRIDLGSAEARIAGWIPVEAELDVFTDEAGERAVRVLLSTPGLLDLPGHAAPPDAVRITSTDGGAPVARGRGVSFAASRRVGIRLSLGGEPAKQQVYAASVAAALQDLHACRVGRSRAPRSNATTAAEAVALAEAATTAAVEGRAVELAASAHLL</sequence>
<dbReference type="InterPro" id="IPR055170">
    <property type="entry name" value="GFO_IDH_MocA-like_dom"/>
</dbReference>
<evidence type="ECO:0000256" key="3">
    <source>
        <dbReference type="SAM" id="SignalP"/>
    </source>
</evidence>
<gene>
    <name evidence="6" type="ORF">G9U51_14360</name>
</gene>
<evidence type="ECO:0000313" key="6">
    <source>
        <dbReference type="EMBL" id="NHN56951.1"/>
    </source>
</evidence>
<dbReference type="SUPFAM" id="SSF51735">
    <property type="entry name" value="NAD(P)-binding Rossmann-fold domains"/>
    <property type="match status" value="1"/>
</dbReference>
<accession>A0A967B8V4</accession>